<evidence type="ECO:0000256" key="4">
    <source>
        <dbReference type="ARBA" id="ARBA00022679"/>
    </source>
</evidence>
<dbReference type="PANTHER" id="PTHR43197:SF1">
    <property type="entry name" value="UTP--GLUCOSE-1-PHOSPHATE URIDYLYLTRANSFERASE"/>
    <property type="match status" value="1"/>
</dbReference>
<dbReference type="InterPro" id="IPR005835">
    <property type="entry name" value="NTP_transferase_dom"/>
</dbReference>
<proteinExistence type="inferred from homology"/>
<organism evidence="10 11">
    <name type="scientific">Thermomonas brevis</name>
    <dbReference type="NCBI Taxonomy" id="215691"/>
    <lineage>
        <taxon>Bacteria</taxon>
        <taxon>Pseudomonadati</taxon>
        <taxon>Pseudomonadota</taxon>
        <taxon>Gammaproteobacteria</taxon>
        <taxon>Lysobacterales</taxon>
        <taxon>Lysobacteraceae</taxon>
        <taxon>Thermomonas</taxon>
    </lineage>
</organism>
<dbReference type="GO" id="GO:0006011">
    <property type="term" value="P:UDP-alpha-D-glucose metabolic process"/>
    <property type="evidence" value="ECO:0007669"/>
    <property type="project" value="InterPro"/>
</dbReference>
<protein>
    <recommendedName>
        <fullName evidence="3 8">UTP--glucose-1-phosphate uridylyltransferase</fullName>
        <ecNumber evidence="2 8">2.7.7.9</ecNumber>
    </recommendedName>
    <alternativeName>
        <fullName evidence="8">UDP-glucose pyrophosphorylase</fullName>
    </alternativeName>
</protein>
<dbReference type="AlphaFoldDB" id="A0A7G9QU16"/>
<gene>
    <name evidence="10" type="primary">galU</name>
    <name evidence="10" type="ORF">H9L17_01285</name>
</gene>
<keyword evidence="5 8" id="KW-0548">Nucleotidyltransferase</keyword>
<evidence type="ECO:0000256" key="8">
    <source>
        <dbReference type="RuleBase" id="RU361259"/>
    </source>
</evidence>
<dbReference type="Gene3D" id="3.90.550.10">
    <property type="entry name" value="Spore Coat Polysaccharide Biosynthesis Protein SpsA, Chain A"/>
    <property type="match status" value="1"/>
</dbReference>
<evidence type="ECO:0000256" key="6">
    <source>
        <dbReference type="ARBA" id="ARBA00037294"/>
    </source>
</evidence>
<evidence type="ECO:0000256" key="2">
    <source>
        <dbReference type="ARBA" id="ARBA00012415"/>
    </source>
</evidence>
<evidence type="ECO:0000259" key="9">
    <source>
        <dbReference type="Pfam" id="PF00483"/>
    </source>
</evidence>
<dbReference type="KEGG" id="tbv:H9L17_01285"/>
<dbReference type="SUPFAM" id="SSF53448">
    <property type="entry name" value="Nucleotide-diphospho-sugar transferases"/>
    <property type="match status" value="1"/>
</dbReference>
<comment type="catalytic activity">
    <reaction evidence="7 8">
        <text>alpha-D-glucose 1-phosphate + UTP + H(+) = UDP-alpha-D-glucose + diphosphate</text>
        <dbReference type="Rhea" id="RHEA:19889"/>
        <dbReference type="ChEBI" id="CHEBI:15378"/>
        <dbReference type="ChEBI" id="CHEBI:33019"/>
        <dbReference type="ChEBI" id="CHEBI:46398"/>
        <dbReference type="ChEBI" id="CHEBI:58601"/>
        <dbReference type="ChEBI" id="CHEBI:58885"/>
        <dbReference type="EC" id="2.7.7.9"/>
    </reaction>
</comment>
<comment type="function">
    <text evidence="6">May play a role in stationary phase survival.</text>
</comment>
<evidence type="ECO:0000256" key="1">
    <source>
        <dbReference type="ARBA" id="ARBA00006890"/>
    </source>
</evidence>
<accession>A0A7G9QU16</accession>
<name>A0A7G9QU16_9GAMM</name>
<dbReference type="RefSeq" id="WP_187570590.1">
    <property type="nucleotide sequence ID" value="NZ_CP060711.1"/>
</dbReference>
<keyword evidence="11" id="KW-1185">Reference proteome</keyword>
<dbReference type="CDD" id="cd02541">
    <property type="entry name" value="UGPase_prokaryotic"/>
    <property type="match status" value="1"/>
</dbReference>
<dbReference type="Pfam" id="PF00483">
    <property type="entry name" value="NTP_transferase"/>
    <property type="match status" value="1"/>
</dbReference>
<dbReference type="PANTHER" id="PTHR43197">
    <property type="entry name" value="UTP--GLUCOSE-1-PHOSPHATE URIDYLYLTRANSFERASE"/>
    <property type="match status" value="1"/>
</dbReference>
<dbReference type="Proteomes" id="UP000515977">
    <property type="component" value="Chromosome"/>
</dbReference>
<dbReference type="InterPro" id="IPR029044">
    <property type="entry name" value="Nucleotide-diphossugar_trans"/>
</dbReference>
<reference evidence="10 11" key="1">
    <citation type="submission" date="2020-08" db="EMBL/GenBank/DDBJ databases">
        <title>Genome sequence of Thermomonas brevis KACC 16975T.</title>
        <authorList>
            <person name="Hyun D.-W."/>
            <person name="Bae J.-W."/>
        </authorList>
    </citation>
    <scope>NUCLEOTIDE SEQUENCE [LARGE SCALE GENOMIC DNA]</scope>
    <source>
        <strain evidence="10 11">KACC 16975</strain>
    </source>
</reference>
<evidence type="ECO:0000313" key="11">
    <source>
        <dbReference type="Proteomes" id="UP000515977"/>
    </source>
</evidence>
<comment type="similarity">
    <text evidence="1 8">Belongs to the UDPGP type 2 family.</text>
</comment>
<dbReference type="GO" id="GO:0003983">
    <property type="term" value="F:UTP:glucose-1-phosphate uridylyltransferase activity"/>
    <property type="evidence" value="ECO:0007669"/>
    <property type="project" value="UniProtKB-EC"/>
</dbReference>
<dbReference type="EC" id="2.7.7.9" evidence="2 8"/>
<keyword evidence="4 8" id="KW-0808">Transferase</keyword>
<dbReference type="InterPro" id="IPR005771">
    <property type="entry name" value="GalU_uridylyltTrfase_bac/arc"/>
</dbReference>
<evidence type="ECO:0000256" key="3">
    <source>
        <dbReference type="ARBA" id="ARBA00019048"/>
    </source>
</evidence>
<sequence>MPDTNSARRIRKAVFPVAGLGTRFLPATKTVPKEMLPIVDRPLIQYAVDEAIAAGCDTLIFVTNRYKHAVADYFDKAYELEQKLEKSGKQEQLLLVRNVLPDGVRAVFVTQAEALGLGHAVLCAKPVVGDEPFAVLLPDDLIWSRGDGALKQMADHAQATGGSAVAVQDVPREQTGSYGIVATEAFDGRAGRIRQIVEKPAPDAAPSNLAVVGRYVLTPAIFDLLERTQKGAGGEIQLTDAIAALLDAERVDAFRFHGTRFDCGTHIGLIEATIRYALDNEKLSDAARDLMQNALGEMGVFET</sequence>
<dbReference type="NCBIfam" id="TIGR01099">
    <property type="entry name" value="galU"/>
    <property type="match status" value="1"/>
</dbReference>
<evidence type="ECO:0000256" key="7">
    <source>
        <dbReference type="ARBA" id="ARBA00048128"/>
    </source>
</evidence>
<evidence type="ECO:0000256" key="5">
    <source>
        <dbReference type="ARBA" id="ARBA00022695"/>
    </source>
</evidence>
<feature type="domain" description="Nucleotidyl transferase" evidence="9">
    <location>
        <begin position="17"/>
        <end position="274"/>
    </location>
</feature>
<evidence type="ECO:0000313" key="10">
    <source>
        <dbReference type="EMBL" id="QNN46841.1"/>
    </source>
</evidence>
<dbReference type="EMBL" id="CP060711">
    <property type="protein sequence ID" value="QNN46841.1"/>
    <property type="molecule type" value="Genomic_DNA"/>
</dbReference>